<accession>A0A7C3J2I2</accession>
<dbReference type="Gene3D" id="3.40.1670.10">
    <property type="entry name" value="UbiD C-terminal domain-like"/>
    <property type="match status" value="1"/>
</dbReference>
<dbReference type="EMBL" id="DSTX01000009">
    <property type="protein sequence ID" value="HFK20679.1"/>
    <property type="molecule type" value="Genomic_DNA"/>
</dbReference>
<reference evidence="13" key="1">
    <citation type="journal article" date="2020" name="mSystems">
        <title>Genome- and Community-Level Interaction Insights into Carbon Utilization and Element Cycling Functions of Hydrothermarchaeota in Hydrothermal Sediment.</title>
        <authorList>
            <person name="Zhou Z."/>
            <person name="Liu Y."/>
            <person name="Xu W."/>
            <person name="Pan J."/>
            <person name="Luo Z.H."/>
            <person name="Li M."/>
        </authorList>
    </citation>
    <scope>NUCLEOTIDE SEQUENCE [LARGE SCALE GENOMIC DNA]</scope>
    <source>
        <strain evidence="13">SpSt-468</strain>
    </source>
</reference>
<comment type="pathway">
    <text evidence="2">Isoprenoid biosynthesis; isopentenyl diphosphate biosynthesis via mevalonate pathway.</text>
</comment>
<comment type="catalytic activity">
    <reaction evidence="4">
        <text>(2E)-3-methyl-5-phosphooxypent-2-enoate + H(+) = isopentenyl phosphate + CO2</text>
        <dbReference type="Rhea" id="RHEA:78971"/>
        <dbReference type="ChEBI" id="CHEBI:15378"/>
        <dbReference type="ChEBI" id="CHEBI:16526"/>
        <dbReference type="ChEBI" id="CHEBI:65078"/>
        <dbReference type="ChEBI" id="CHEBI:229665"/>
        <dbReference type="EC" id="4.1.1.126"/>
    </reaction>
    <physiologicalReaction direction="left-to-right" evidence="4">
        <dbReference type="Rhea" id="RHEA:78972"/>
    </physiologicalReaction>
</comment>
<dbReference type="InterPro" id="IPR002830">
    <property type="entry name" value="UbiD"/>
</dbReference>
<evidence type="ECO:0000259" key="10">
    <source>
        <dbReference type="Pfam" id="PF01977"/>
    </source>
</evidence>
<dbReference type="GO" id="GO:0005737">
    <property type="term" value="C:cytoplasm"/>
    <property type="evidence" value="ECO:0007669"/>
    <property type="project" value="TreeGrafter"/>
</dbReference>
<dbReference type="PANTHER" id="PTHR30108">
    <property type="entry name" value="3-OCTAPRENYL-4-HYDROXYBENZOATE CARBOXY-LYASE-RELATED"/>
    <property type="match status" value="1"/>
</dbReference>
<feature type="domain" description="3-octaprenyl-4-hydroxybenzoate carboxy-lyase-like N-terminal" evidence="11">
    <location>
        <begin position="9"/>
        <end position="78"/>
    </location>
</feature>
<comment type="cofactor">
    <cofactor evidence="8">
        <name>prenylated FMN</name>
        <dbReference type="ChEBI" id="CHEBI:87746"/>
    </cofactor>
</comment>
<organism evidence="13">
    <name type="scientific">Candidatus Methanomethylicus mesodigestus</name>
    <dbReference type="NCBI Taxonomy" id="1867258"/>
    <lineage>
        <taxon>Archaea</taxon>
        <taxon>Thermoproteota</taxon>
        <taxon>Methanosuratincolia</taxon>
        <taxon>Candidatus Methanomethylicales</taxon>
        <taxon>Candidatus Methanomethylicaceae</taxon>
        <taxon>Candidatus Methanomethylicus</taxon>
    </lineage>
</organism>
<dbReference type="SUPFAM" id="SSF50475">
    <property type="entry name" value="FMN-binding split barrel"/>
    <property type="match status" value="1"/>
</dbReference>
<evidence type="ECO:0000256" key="4">
    <source>
        <dbReference type="ARBA" id="ARBA00049054"/>
    </source>
</evidence>
<dbReference type="NCBIfam" id="TIGR00148">
    <property type="entry name" value="UbiD family decarboxylase"/>
    <property type="match status" value="1"/>
</dbReference>
<comment type="caution">
    <text evidence="13">The sequence shown here is derived from an EMBL/GenBank/DDBJ whole genome shotgun (WGS) entry which is preliminary data.</text>
</comment>
<dbReference type="EC" id="4.1.1.126" evidence="6"/>
<dbReference type="Pfam" id="PF01977">
    <property type="entry name" value="UbiD"/>
    <property type="match status" value="1"/>
</dbReference>
<evidence type="ECO:0000256" key="9">
    <source>
        <dbReference type="SAM" id="MobiDB-lite"/>
    </source>
</evidence>
<dbReference type="InterPro" id="IPR048304">
    <property type="entry name" value="UbiD_Rift_dom"/>
</dbReference>
<comment type="function">
    <text evidence="5">Catalyzes the conversion of trans-anhydromevalonate 5-phosphate (tAHMP) into isopentenyl phosphate. Involved in the archaeal mevalonate (MVA) pathway, which provides fundamental precursors for isoprenoid biosynthesis, such as isopentenyl diphosphate (IPP) and dimethylallyl diphosphate (DMAPP).</text>
</comment>
<dbReference type="InterPro" id="IPR049381">
    <property type="entry name" value="UbiD-like_C"/>
</dbReference>
<evidence type="ECO:0000256" key="1">
    <source>
        <dbReference type="ARBA" id="ARBA00001936"/>
    </source>
</evidence>
<gene>
    <name evidence="13" type="ORF">ENS19_05275</name>
</gene>
<evidence type="ECO:0000256" key="6">
    <source>
        <dbReference type="ARBA" id="ARBA00049727"/>
    </source>
</evidence>
<feature type="region of interest" description="Disordered" evidence="9">
    <location>
        <begin position="416"/>
        <end position="436"/>
    </location>
</feature>
<proteinExistence type="inferred from homology"/>
<evidence type="ECO:0000313" key="13">
    <source>
        <dbReference type="EMBL" id="HFK20679.1"/>
    </source>
</evidence>
<comment type="similarity">
    <text evidence="3">Belongs to the UbiD family.</text>
</comment>
<evidence type="ECO:0000259" key="12">
    <source>
        <dbReference type="Pfam" id="PF20696"/>
    </source>
</evidence>
<feature type="domain" description="3-octaprenyl-4-hydroxybenzoate carboxy-lyase-like C-terminal" evidence="12">
    <location>
        <begin position="286"/>
        <end position="409"/>
    </location>
</feature>
<evidence type="ECO:0000256" key="3">
    <source>
        <dbReference type="ARBA" id="ARBA00010021"/>
    </source>
</evidence>
<dbReference type="Pfam" id="PF20695">
    <property type="entry name" value="UbiD_N"/>
    <property type="match status" value="1"/>
</dbReference>
<sequence length="436" mass="47436">MEAEKAIPGNFLEFEDEVSPNYEAPALMKDHDGGPVVMFRKVSGSDFAVAGGLCGNRDRIFRAIGTDREGYYKRIIDAVNKPIPPKIVEEGHVNEVHEKPDLEKLPAFLHYEKDAGRYITAGLVIARGTDGKFQNASMHRLLVLGKDRLAIRIVPRHLYALHQEAKKRGEDLQVAIAIGLHPAVLVGANAGPKFGVDELGVGNALLGGGLEVVKCKHVSVTVPAEAEIVLEGVIKCDEEVPEGPFVDLTGTYDIVRKQPVVEVVSMMRRKGAIFQSILPGGAEHKLLMGLPKEARMYDAISRAVPEVRGVRLTLGGSCWFHAAVSIKKQSDGDGKNALMAAFGSNPSVKHVVVVDEDIDVDNMEEVEWAIATRAQGDGDIIIVKGARGSTLDPSSDQVRYLTSKVGIDATIPWDKPREKFERARIPPKDRQGRAKG</sequence>
<evidence type="ECO:0000256" key="7">
    <source>
        <dbReference type="ARBA" id="ARBA00049754"/>
    </source>
</evidence>
<feature type="domain" description="3-octaprenyl-4-hydroxybenzoate carboxy-lyase-like Rift-related" evidence="10">
    <location>
        <begin position="91"/>
        <end position="281"/>
    </location>
</feature>
<dbReference type="InterPro" id="IPR049383">
    <property type="entry name" value="UbiD-like_N"/>
</dbReference>
<dbReference type="SUPFAM" id="SSF143968">
    <property type="entry name" value="UbiD C-terminal domain-like"/>
    <property type="match status" value="1"/>
</dbReference>
<evidence type="ECO:0000256" key="8">
    <source>
        <dbReference type="ARBA" id="ARBA00049936"/>
    </source>
</evidence>
<dbReference type="GO" id="GO:0016831">
    <property type="term" value="F:carboxy-lyase activity"/>
    <property type="evidence" value="ECO:0007669"/>
    <property type="project" value="InterPro"/>
</dbReference>
<dbReference type="PANTHER" id="PTHR30108:SF21">
    <property type="entry name" value="4-HYDROXYBENZOATE DECARBOXYLASE"/>
    <property type="match status" value="1"/>
</dbReference>
<dbReference type="Pfam" id="PF20696">
    <property type="entry name" value="UbiD_C"/>
    <property type="match status" value="1"/>
</dbReference>
<evidence type="ECO:0000256" key="5">
    <source>
        <dbReference type="ARBA" id="ARBA00049583"/>
    </source>
</evidence>
<dbReference type="FunFam" id="3.40.1670.10:FF:000003">
    <property type="entry name" value="Phenolic acid decarboxylase"/>
    <property type="match status" value="1"/>
</dbReference>
<protein>
    <recommendedName>
        <fullName evidence="7">Anhydromevalonate phosphate decarboxylase</fullName>
        <ecNumber evidence="6">4.1.1.126</ecNumber>
    </recommendedName>
</protein>
<dbReference type="AlphaFoldDB" id="A0A7C3J2I2"/>
<evidence type="ECO:0000256" key="2">
    <source>
        <dbReference type="ARBA" id="ARBA00005092"/>
    </source>
</evidence>
<comment type="cofactor">
    <cofactor evidence="1">
        <name>Mn(2+)</name>
        <dbReference type="ChEBI" id="CHEBI:29035"/>
    </cofactor>
</comment>
<name>A0A7C3J2I2_9CREN</name>
<evidence type="ECO:0000259" key="11">
    <source>
        <dbReference type="Pfam" id="PF20695"/>
    </source>
</evidence>